<evidence type="ECO:0000313" key="3">
    <source>
        <dbReference type="Proteomes" id="UP000646548"/>
    </source>
</evidence>
<feature type="region of interest" description="Disordered" evidence="1">
    <location>
        <begin position="1"/>
        <end position="43"/>
    </location>
</feature>
<evidence type="ECO:0000256" key="1">
    <source>
        <dbReference type="SAM" id="MobiDB-lite"/>
    </source>
</evidence>
<gene>
    <name evidence="2" type="ORF">FQA47_015037</name>
</gene>
<organism evidence="2 3">
    <name type="scientific">Oryzias melastigma</name>
    <name type="common">Marine medaka</name>
    <dbReference type="NCBI Taxonomy" id="30732"/>
    <lineage>
        <taxon>Eukaryota</taxon>
        <taxon>Metazoa</taxon>
        <taxon>Chordata</taxon>
        <taxon>Craniata</taxon>
        <taxon>Vertebrata</taxon>
        <taxon>Euteleostomi</taxon>
        <taxon>Actinopterygii</taxon>
        <taxon>Neopterygii</taxon>
        <taxon>Teleostei</taxon>
        <taxon>Neoteleostei</taxon>
        <taxon>Acanthomorphata</taxon>
        <taxon>Ovalentaria</taxon>
        <taxon>Atherinomorphae</taxon>
        <taxon>Beloniformes</taxon>
        <taxon>Adrianichthyidae</taxon>
        <taxon>Oryziinae</taxon>
        <taxon>Oryzias</taxon>
    </lineage>
</organism>
<feature type="compositionally biased region" description="Low complexity" evidence="1">
    <location>
        <begin position="31"/>
        <end position="41"/>
    </location>
</feature>
<comment type="caution">
    <text evidence="2">The sequence shown here is derived from an EMBL/GenBank/DDBJ whole genome shotgun (WGS) entry which is preliminary data.</text>
</comment>
<sequence>MHRAPPSLPSTLLPPSRFPFHPIIPSPSCPPTQSSPTETSSLGEHLIPQSVFRQPVVWEMKRWGAKWELMRSRTWMATTTTPTRASVSDSRGRATSFLLQSKLHLLYGTVNSVNVYFLV</sequence>
<proteinExistence type="predicted"/>
<evidence type="ECO:0000313" key="2">
    <source>
        <dbReference type="EMBL" id="KAF6721672.1"/>
    </source>
</evidence>
<dbReference type="EMBL" id="WKFB01000484">
    <property type="protein sequence ID" value="KAF6721672.1"/>
    <property type="molecule type" value="Genomic_DNA"/>
</dbReference>
<feature type="compositionally biased region" description="Low complexity" evidence="1">
    <location>
        <begin position="9"/>
        <end position="21"/>
    </location>
</feature>
<accession>A0A834BXC3</accession>
<protein>
    <submittedName>
        <fullName evidence="2">Uncharacterized protein</fullName>
    </submittedName>
</protein>
<dbReference type="Proteomes" id="UP000646548">
    <property type="component" value="Unassembled WGS sequence"/>
</dbReference>
<reference evidence="2" key="1">
    <citation type="journal article" name="BMC Genomics">
        <title>Long-read sequencing and de novo genome assembly of marine medaka (Oryzias melastigma).</title>
        <authorList>
            <person name="Liang P."/>
            <person name="Saqib H.S.A."/>
            <person name="Ni X."/>
            <person name="Shen Y."/>
        </authorList>
    </citation>
    <scope>NUCLEOTIDE SEQUENCE</scope>
    <source>
        <strain evidence="2">Bigg-433</strain>
    </source>
</reference>
<name>A0A834BXC3_ORYME</name>
<dbReference type="AlphaFoldDB" id="A0A834BXC3"/>